<comment type="similarity">
    <text evidence="5 6">Belongs to the XseA family.</text>
</comment>
<accession>A0A120JTM2</accession>
<evidence type="ECO:0000259" key="7">
    <source>
        <dbReference type="Pfam" id="PF02601"/>
    </source>
</evidence>
<dbReference type="Pfam" id="PF02601">
    <property type="entry name" value="Exonuc_VII_L"/>
    <property type="match status" value="1"/>
</dbReference>
<proteinExistence type="inferred from homology"/>
<dbReference type="Proteomes" id="UP000063781">
    <property type="component" value="Chromosome"/>
</dbReference>
<feature type="domain" description="Exonuclease VII large subunit C-terminal" evidence="7">
    <location>
        <begin position="124"/>
        <end position="454"/>
    </location>
</feature>
<dbReference type="Pfam" id="PF13742">
    <property type="entry name" value="tRNA_anti_2"/>
    <property type="match status" value="1"/>
</dbReference>
<dbReference type="GO" id="GO:0009318">
    <property type="term" value="C:exodeoxyribonuclease VII complex"/>
    <property type="evidence" value="ECO:0007669"/>
    <property type="project" value="UniProtKB-UniRule"/>
</dbReference>
<evidence type="ECO:0000259" key="8">
    <source>
        <dbReference type="Pfam" id="PF13742"/>
    </source>
</evidence>
<sequence>MMNNPVSVSEFLSVVKGIVSDIPLFQNVILVGELSNFKAHSSGHFYFSLKDDKARISAVMFRSQAQSVLFKPKDGDKVIIQGRFDVYPQTGQMQVYVSKMNLDGLGDLYIQYEALKKELEEKGYFQSSHKKSLPPYPQRIGVICGAGSAAHADITRTLRSRWPLAEQVDLFSLVQGDGATQDLVTKIEFADEMGLDVIILARGGGSIEDLWAFNTIPVIMAVYNCKTPIVTGIGHESDTTLSDYVADYRAATPTGAAHEVTPDTQEIRITLKKVDRANIMSISRSIVALSHSFDTIKNKPYYQDYKTLFNYRWMDLDRVNYSLNQHYQQFQRHTQMLKRTVDTMGYNLQHTFQKQNMALDKTVNQFHMNIDFKLSTARRDTIQSNEDLIRGMSGFVTLKKKAFSDILKTLSYLSPLNVMIRGYSVSSHGENVIKSIDDIDINDEMNTRVQDGILISKIVRKELKQ</sequence>
<dbReference type="PANTHER" id="PTHR30008">
    <property type="entry name" value="EXODEOXYRIBONUCLEASE 7 LARGE SUBUNIT"/>
    <property type="match status" value="1"/>
</dbReference>
<evidence type="ECO:0000256" key="4">
    <source>
        <dbReference type="ARBA" id="ARBA00022839"/>
    </source>
</evidence>
<keyword evidence="4 5" id="KW-0269">Exonuclease</keyword>
<dbReference type="STRING" id="1514105.AOC36_04875"/>
<comment type="function">
    <text evidence="5">Bidirectionally degrades single-stranded DNA into large acid-insoluble oligonucleotides, which are then degraded further into small acid-soluble oligonucleotides.</text>
</comment>
<comment type="catalytic activity">
    <reaction evidence="5 6">
        <text>Exonucleolytic cleavage in either 5'- to 3'- or 3'- to 5'-direction to yield nucleoside 5'-phosphates.</text>
        <dbReference type="EC" id="3.1.11.6"/>
    </reaction>
</comment>
<keyword evidence="3 5" id="KW-0378">Hydrolase</keyword>
<dbReference type="NCBIfam" id="TIGR00237">
    <property type="entry name" value="xseA"/>
    <property type="match status" value="1"/>
</dbReference>
<dbReference type="CDD" id="cd04489">
    <property type="entry name" value="ExoVII_LU_OBF"/>
    <property type="match status" value="1"/>
</dbReference>
<reference evidence="9 10" key="1">
    <citation type="submission" date="2015-10" db="EMBL/GenBank/DDBJ databases">
        <title>Erysipelothrix larvae sp. LV19 isolated from the larval gut of the rhinoceros beetle, Trypoxylus dichotomus.</title>
        <authorList>
            <person name="Lim S."/>
            <person name="Kim B.-C."/>
        </authorList>
    </citation>
    <scope>NUCLEOTIDE SEQUENCE [LARGE SCALE GENOMIC DNA]</scope>
    <source>
        <strain evidence="9 10">LV19</strain>
    </source>
</reference>
<dbReference type="GO" id="GO:0003676">
    <property type="term" value="F:nucleic acid binding"/>
    <property type="evidence" value="ECO:0007669"/>
    <property type="project" value="InterPro"/>
</dbReference>
<dbReference type="GO" id="GO:0006308">
    <property type="term" value="P:DNA catabolic process"/>
    <property type="evidence" value="ECO:0007669"/>
    <property type="project" value="UniProtKB-UniRule"/>
</dbReference>
<dbReference type="GO" id="GO:0005737">
    <property type="term" value="C:cytoplasm"/>
    <property type="evidence" value="ECO:0007669"/>
    <property type="project" value="UniProtKB-SubCell"/>
</dbReference>
<dbReference type="PANTHER" id="PTHR30008:SF0">
    <property type="entry name" value="EXODEOXYRIBONUCLEASE 7 LARGE SUBUNIT"/>
    <property type="match status" value="1"/>
</dbReference>
<dbReference type="InterPro" id="IPR025824">
    <property type="entry name" value="OB-fold_nuc-bd_dom"/>
</dbReference>
<evidence type="ECO:0000256" key="1">
    <source>
        <dbReference type="ARBA" id="ARBA00022490"/>
    </source>
</evidence>
<dbReference type="RefSeq" id="WP_067631998.1">
    <property type="nucleotide sequence ID" value="NZ_CP013213.1"/>
</dbReference>
<evidence type="ECO:0000313" key="9">
    <source>
        <dbReference type="EMBL" id="AMC93331.1"/>
    </source>
</evidence>
<organism evidence="9 10">
    <name type="scientific">Erysipelothrix larvae</name>
    <dbReference type="NCBI Taxonomy" id="1514105"/>
    <lineage>
        <taxon>Bacteria</taxon>
        <taxon>Bacillati</taxon>
        <taxon>Bacillota</taxon>
        <taxon>Erysipelotrichia</taxon>
        <taxon>Erysipelotrichales</taxon>
        <taxon>Erysipelotrichaceae</taxon>
        <taxon>Erysipelothrix</taxon>
    </lineage>
</organism>
<keyword evidence="2 5" id="KW-0540">Nuclease</keyword>
<dbReference type="OrthoDB" id="9802795at2"/>
<dbReference type="EC" id="3.1.11.6" evidence="5"/>
<comment type="subcellular location">
    <subcellularLocation>
        <location evidence="5 6">Cytoplasm</location>
    </subcellularLocation>
</comment>
<evidence type="ECO:0000256" key="5">
    <source>
        <dbReference type="HAMAP-Rule" id="MF_00378"/>
    </source>
</evidence>
<feature type="domain" description="OB-fold nucleic acid binding" evidence="8">
    <location>
        <begin position="7"/>
        <end position="100"/>
    </location>
</feature>
<dbReference type="AlphaFoldDB" id="A0A120JTM2"/>
<keyword evidence="1 5" id="KW-0963">Cytoplasm</keyword>
<dbReference type="HAMAP" id="MF_00378">
    <property type="entry name" value="Exonuc_7_L"/>
    <property type="match status" value="1"/>
</dbReference>
<evidence type="ECO:0000256" key="6">
    <source>
        <dbReference type="RuleBase" id="RU004355"/>
    </source>
</evidence>
<protein>
    <recommendedName>
        <fullName evidence="5">Exodeoxyribonuclease 7 large subunit</fullName>
        <ecNumber evidence="5">3.1.11.6</ecNumber>
    </recommendedName>
    <alternativeName>
        <fullName evidence="5">Exodeoxyribonuclease VII large subunit</fullName>
        <shortName evidence="5">Exonuclease VII large subunit</shortName>
    </alternativeName>
</protein>
<name>A0A120JTM2_9FIRM</name>
<evidence type="ECO:0000313" key="10">
    <source>
        <dbReference type="Proteomes" id="UP000063781"/>
    </source>
</evidence>
<keyword evidence="10" id="KW-1185">Reference proteome</keyword>
<dbReference type="EMBL" id="CP013213">
    <property type="protein sequence ID" value="AMC93331.1"/>
    <property type="molecule type" value="Genomic_DNA"/>
</dbReference>
<evidence type="ECO:0000256" key="2">
    <source>
        <dbReference type="ARBA" id="ARBA00022722"/>
    </source>
</evidence>
<evidence type="ECO:0000256" key="3">
    <source>
        <dbReference type="ARBA" id="ARBA00022801"/>
    </source>
</evidence>
<gene>
    <name evidence="5" type="primary">xseA</name>
    <name evidence="9" type="ORF">AOC36_04875</name>
</gene>
<comment type="subunit">
    <text evidence="5">Heterooligomer composed of large and small subunits.</text>
</comment>
<dbReference type="KEGG" id="erl:AOC36_04875"/>
<dbReference type="GO" id="GO:0008855">
    <property type="term" value="F:exodeoxyribonuclease VII activity"/>
    <property type="evidence" value="ECO:0007669"/>
    <property type="project" value="UniProtKB-UniRule"/>
</dbReference>
<dbReference type="InterPro" id="IPR020579">
    <property type="entry name" value="Exonuc_VII_lsu_C"/>
</dbReference>
<dbReference type="InterPro" id="IPR003753">
    <property type="entry name" value="Exonuc_VII_L"/>
</dbReference>